<dbReference type="Proteomes" id="UP001165205">
    <property type="component" value="Unassembled WGS sequence"/>
</dbReference>
<name>A0AAN4YPV8_ASPOZ</name>
<organism evidence="1 2">
    <name type="scientific">Aspergillus oryzae</name>
    <name type="common">Yellow koji mold</name>
    <dbReference type="NCBI Taxonomy" id="5062"/>
    <lineage>
        <taxon>Eukaryota</taxon>
        <taxon>Fungi</taxon>
        <taxon>Dikarya</taxon>
        <taxon>Ascomycota</taxon>
        <taxon>Pezizomycotina</taxon>
        <taxon>Eurotiomycetes</taxon>
        <taxon>Eurotiomycetidae</taxon>
        <taxon>Eurotiales</taxon>
        <taxon>Aspergillaceae</taxon>
        <taxon>Aspergillus</taxon>
        <taxon>Aspergillus subgen. Circumdati</taxon>
    </lineage>
</organism>
<sequence length="220" mass="25057">MALDSKSFQPLDIKLSGPHDDEEDIFFKDLLLSLVGGEITPNEAANNLDKWIVEKSNTDLEERKKYPDPWNVPSPENPSWVAPNPSGLITCFFESFARLCSAFPPGHVGQDRLIRFLEALRDMPKHEVPNYLPNDPPEDFYYLLELWPFGGSWLGLTEVFPVEKVSTLDSRAMWSLERWGQWKDRLETIASDDTFAPEVREIARLAVDRMGELEVSDGSS</sequence>
<proteinExistence type="predicted"/>
<comment type="caution">
    <text evidence="1">The sequence shown here is derived from an EMBL/GenBank/DDBJ whole genome shotgun (WGS) entry which is preliminary data.</text>
</comment>
<accession>A0AAN4YPV8</accession>
<protein>
    <submittedName>
        <fullName evidence="1">Unnamed protein product</fullName>
    </submittedName>
</protein>
<reference evidence="1" key="1">
    <citation type="submission" date="2023-04" db="EMBL/GenBank/DDBJ databases">
        <title>Aspergillus oryzae NBRC 4228.</title>
        <authorList>
            <person name="Ichikawa N."/>
            <person name="Sato H."/>
            <person name="Tonouchi N."/>
        </authorList>
    </citation>
    <scope>NUCLEOTIDE SEQUENCE</scope>
    <source>
        <strain evidence="1">NBRC 4228</strain>
    </source>
</reference>
<gene>
    <name evidence="1" type="ORF">Aory04_000813900</name>
</gene>
<evidence type="ECO:0000313" key="1">
    <source>
        <dbReference type="EMBL" id="GMG32404.1"/>
    </source>
</evidence>
<dbReference type="EMBL" id="BSYA01000100">
    <property type="protein sequence ID" value="GMG32404.1"/>
    <property type="molecule type" value="Genomic_DNA"/>
</dbReference>
<dbReference type="AlphaFoldDB" id="A0AAN4YPV8"/>
<evidence type="ECO:0000313" key="2">
    <source>
        <dbReference type="Proteomes" id="UP001165205"/>
    </source>
</evidence>